<dbReference type="Proteomes" id="UP000479526">
    <property type="component" value="Unassembled WGS sequence"/>
</dbReference>
<dbReference type="InterPro" id="IPR015815">
    <property type="entry name" value="HIBADH-related"/>
</dbReference>
<feature type="active site" evidence="4">
    <location>
        <position position="154"/>
    </location>
</feature>
<dbReference type="PANTHER" id="PTHR43580:SF2">
    <property type="entry name" value="CYTOKINE-LIKE NUCLEAR FACTOR N-PAC"/>
    <property type="match status" value="1"/>
</dbReference>
<dbReference type="InterPro" id="IPR029154">
    <property type="entry name" value="HIBADH-like_NADP-bd"/>
</dbReference>
<dbReference type="Gene3D" id="3.40.50.720">
    <property type="entry name" value="NAD(P)-binding Rossmann-like Domain"/>
    <property type="match status" value="1"/>
</dbReference>
<dbReference type="Pfam" id="PF03446">
    <property type="entry name" value="NAD_binding_2"/>
    <property type="match status" value="1"/>
</dbReference>
<dbReference type="GO" id="GO:0051287">
    <property type="term" value="F:NAD binding"/>
    <property type="evidence" value="ECO:0007669"/>
    <property type="project" value="InterPro"/>
</dbReference>
<dbReference type="Pfam" id="PF14833">
    <property type="entry name" value="NAD_binding_11"/>
    <property type="match status" value="1"/>
</dbReference>
<dbReference type="PIRSF" id="PIRSF000103">
    <property type="entry name" value="HIBADH"/>
    <property type="match status" value="1"/>
</dbReference>
<reference evidence="7 8" key="1">
    <citation type="submission" date="2020-01" db="EMBL/GenBank/DDBJ databases">
        <title>Herbidospora sp. NEAU-GS84 nov., a novel actinomycete isolated from soil.</title>
        <authorList>
            <person name="Han L."/>
        </authorList>
    </citation>
    <scope>NUCLEOTIDE SEQUENCE [LARGE SCALE GENOMIC DNA]</scope>
    <source>
        <strain evidence="7 8">NEAU-GS84</strain>
    </source>
</reference>
<dbReference type="InterPro" id="IPR013328">
    <property type="entry name" value="6PGD_dom2"/>
</dbReference>
<evidence type="ECO:0000259" key="5">
    <source>
        <dbReference type="Pfam" id="PF03446"/>
    </source>
</evidence>
<evidence type="ECO:0000256" key="3">
    <source>
        <dbReference type="ARBA" id="ARBA00023027"/>
    </source>
</evidence>
<evidence type="ECO:0000259" key="6">
    <source>
        <dbReference type="Pfam" id="PF14833"/>
    </source>
</evidence>
<dbReference type="SUPFAM" id="SSF48179">
    <property type="entry name" value="6-phosphogluconate dehydrogenase C-terminal domain-like"/>
    <property type="match status" value="1"/>
</dbReference>
<sequence>MGLPMALNLARAGVPLVVWNRTARRCAPVAEAGALVAASPSELFGRCATVLLMLADETAIDAVLDGADVRDRTVVQMGTIAPAASARLAERITAAGGCYVEAPVSGSRGPAEAGELVFLLSGPPGATARVAGLLGPMGRAWFDCGAVPGALTTKLAVNLFLITMVTGLAEAFHFAEEHGLDPALVERVLDAGPMASAVSRAKAAKIVSADFTPQAAIGDVLKNARLVAEAAAGIGSPLIDTCHELFRETLDLGHGAADMAAVIEALRARTAGRSTLADWTDDVGDTAVGTGAAAAAG</sequence>
<comment type="similarity">
    <text evidence="1">Belongs to the HIBADH-related family.</text>
</comment>
<dbReference type="InterPro" id="IPR006115">
    <property type="entry name" value="6PGDH_NADP-bd"/>
</dbReference>
<gene>
    <name evidence="7" type="ORF">GT755_04310</name>
</gene>
<feature type="domain" description="6-phosphogluconate dehydrogenase NADP-binding" evidence="5">
    <location>
        <begin position="1"/>
        <end position="144"/>
    </location>
</feature>
<dbReference type="InterPro" id="IPR051265">
    <property type="entry name" value="HIBADH-related_NP60_sf"/>
</dbReference>
<organism evidence="7 8">
    <name type="scientific">Herbidospora solisilvae</name>
    <dbReference type="NCBI Taxonomy" id="2696284"/>
    <lineage>
        <taxon>Bacteria</taxon>
        <taxon>Bacillati</taxon>
        <taxon>Actinomycetota</taxon>
        <taxon>Actinomycetes</taxon>
        <taxon>Streptosporangiales</taxon>
        <taxon>Streptosporangiaceae</taxon>
        <taxon>Herbidospora</taxon>
    </lineage>
</organism>
<protein>
    <submittedName>
        <fullName evidence="7">NAD-binding protein</fullName>
    </submittedName>
</protein>
<evidence type="ECO:0000256" key="1">
    <source>
        <dbReference type="ARBA" id="ARBA00009080"/>
    </source>
</evidence>
<comment type="caution">
    <text evidence="7">The sequence shown here is derived from an EMBL/GenBank/DDBJ whole genome shotgun (WGS) entry which is preliminary data.</text>
</comment>
<dbReference type="PANTHER" id="PTHR43580">
    <property type="entry name" value="OXIDOREDUCTASE GLYR1-RELATED"/>
    <property type="match status" value="1"/>
</dbReference>
<proteinExistence type="inferred from homology"/>
<dbReference type="AlphaFoldDB" id="A0A7C9J0M0"/>
<dbReference type="InterPro" id="IPR008927">
    <property type="entry name" value="6-PGluconate_DH-like_C_sf"/>
</dbReference>
<feature type="domain" description="3-hydroxyisobutyrate dehydrogenase-like NAD-binding" evidence="6">
    <location>
        <begin position="152"/>
        <end position="265"/>
    </location>
</feature>
<accession>A0A7C9J0M0</accession>
<keyword evidence="2" id="KW-0560">Oxidoreductase</keyword>
<keyword evidence="8" id="KW-1185">Reference proteome</keyword>
<evidence type="ECO:0000313" key="8">
    <source>
        <dbReference type="Proteomes" id="UP000479526"/>
    </source>
</evidence>
<dbReference type="GO" id="GO:0016491">
    <property type="term" value="F:oxidoreductase activity"/>
    <property type="evidence" value="ECO:0007669"/>
    <property type="project" value="UniProtKB-KW"/>
</dbReference>
<dbReference type="GO" id="GO:0050661">
    <property type="term" value="F:NADP binding"/>
    <property type="evidence" value="ECO:0007669"/>
    <property type="project" value="InterPro"/>
</dbReference>
<evidence type="ECO:0000313" key="7">
    <source>
        <dbReference type="EMBL" id="NAS20907.1"/>
    </source>
</evidence>
<dbReference type="SUPFAM" id="SSF51735">
    <property type="entry name" value="NAD(P)-binding Rossmann-fold domains"/>
    <property type="match status" value="1"/>
</dbReference>
<name>A0A7C9J0M0_9ACTN</name>
<evidence type="ECO:0000256" key="4">
    <source>
        <dbReference type="PIRSR" id="PIRSR000103-1"/>
    </source>
</evidence>
<dbReference type="Gene3D" id="1.10.1040.10">
    <property type="entry name" value="N-(1-d-carboxylethyl)-l-norvaline Dehydrogenase, domain 2"/>
    <property type="match status" value="1"/>
</dbReference>
<dbReference type="InterPro" id="IPR036291">
    <property type="entry name" value="NAD(P)-bd_dom_sf"/>
</dbReference>
<dbReference type="EMBL" id="WXEW01000001">
    <property type="protein sequence ID" value="NAS20907.1"/>
    <property type="molecule type" value="Genomic_DNA"/>
</dbReference>
<keyword evidence="3" id="KW-0520">NAD</keyword>
<evidence type="ECO:0000256" key="2">
    <source>
        <dbReference type="ARBA" id="ARBA00023002"/>
    </source>
</evidence>